<evidence type="ECO:0000313" key="2">
    <source>
        <dbReference type="EMBL" id="APZ55080.1"/>
    </source>
</evidence>
<protein>
    <submittedName>
        <fullName evidence="2">Uncharacterized protein</fullName>
    </submittedName>
</protein>
<reference evidence="2 3" key="1">
    <citation type="submission" date="2016-04" db="EMBL/GenBank/DDBJ databases">
        <title>Deep-sea bacteria in the southern Pacific.</title>
        <authorList>
            <person name="Tang K."/>
        </authorList>
    </citation>
    <scope>NUCLEOTIDE SEQUENCE [LARGE SCALE GENOMIC DNA]</scope>
    <source>
        <strain evidence="2 3">JLT2014</strain>
    </source>
</reference>
<proteinExistence type="predicted"/>
<dbReference type="AlphaFoldDB" id="A0A1P8V098"/>
<evidence type="ECO:0000313" key="3">
    <source>
        <dbReference type="Proteomes" id="UP000187059"/>
    </source>
</evidence>
<dbReference type="EMBL" id="CP015093">
    <property type="protein sequence ID" value="APZ55080.1"/>
    <property type="molecule type" value="Genomic_DNA"/>
</dbReference>
<name>A0A1P8V098_9RHOB</name>
<accession>A0A1P8V098</accession>
<sequence>MGPSRALIAFENHPRKRRLRRSAGSARSRRNTPLSETRLCSRRPSLGR</sequence>
<evidence type="ECO:0000256" key="1">
    <source>
        <dbReference type="SAM" id="MobiDB-lite"/>
    </source>
</evidence>
<gene>
    <name evidence="2" type="ORF">Ga0080574_TMP4746</name>
</gene>
<dbReference type="STRING" id="1250539.Ga0080574_TMP4746"/>
<dbReference type="Proteomes" id="UP000187059">
    <property type="component" value="Chromosome"/>
</dbReference>
<keyword evidence="3" id="KW-1185">Reference proteome</keyword>
<organism evidence="2 3">
    <name type="scientific">Salipiger abyssi</name>
    <dbReference type="NCBI Taxonomy" id="1250539"/>
    <lineage>
        <taxon>Bacteria</taxon>
        <taxon>Pseudomonadati</taxon>
        <taxon>Pseudomonadota</taxon>
        <taxon>Alphaproteobacteria</taxon>
        <taxon>Rhodobacterales</taxon>
        <taxon>Roseobacteraceae</taxon>
        <taxon>Salipiger</taxon>
    </lineage>
</organism>
<feature type="region of interest" description="Disordered" evidence="1">
    <location>
        <begin position="1"/>
        <end position="48"/>
    </location>
</feature>
<dbReference type="KEGG" id="paby:Ga0080574_TMP4746"/>